<dbReference type="InterPro" id="IPR050206">
    <property type="entry name" value="FtsK/SpoIIIE/SftA"/>
</dbReference>
<evidence type="ECO:0000259" key="5">
    <source>
        <dbReference type="PROSITE" id="PS50901"/>
    </source>
</evidence>
<dbReference type="Gene3D" id="3.40.50.300">
    <property type="entry name" value="P-loop containing nucleotide triphosphate hydrolases"/>
    <property type="match status" value="1"/>
</dbReference>
<dbReference type="Proteomes" id="UP000266906">
    <property type="component" value="Unassembled WGS sequence"/>
</dbReference>
<feature type="compositionally biased region" description="Polar residues" evidence="4">
    <location>
        <begin position="1"/>
        <end position="15"/>
    </location>
</feature>
<feature type="region of interest" description="Disordered" evidence="4">
    <location>
        <begin position="666"/>
        <end position="709"/>
    </location>
</feature>
<dbReference type="PANTHER" id="PTHR22683">
    <property type="entry name" value="SPORULATION PROTEIN RELATED"/>
    <property type="match status" value="1"/>
</dbReference>
<feature type="compositionally biased region" description="Acidic residues" evidence="4">
    <location>
        <begin position="685"/>
        <end position="701"/>
    </location>
</feature>
<dbReference type="CDD" id="cd01127">
    <property type="entry name" value="TrwB_TraG_TraD_VirD4"/>
    <property type="match status" value="1"/>
</dbReference>
<comment type="caution">
    <text evidence="6">The sequence shown here is derived from an EMBL/GenBank/DDBJ whole genome shotgun (WGS) entry which is preliminary data.</text>
</comment>
<organism evidence="6 7">
    <name type="scientific">Kitasatospora cineracea</name>
    <dbReference type="NCBI Taxonomy" id="88074"/>
    <lineage>
        <taxon>Bacteria</taxon>
        <taxon>Bacillati</taxon>
        <taxon>Actinomycetota</taxon>
        <taxon>Actinomycetes</taxon>
        <taxon>Kitasatosporales</taxon>
        <taxon>Streptomycetaceae</taxon>
        <taxon>Kitasatospora</taxon>
    </lineage>
</organism>
<dbReference type="EMBL" id="RKQG01000004">
    <property type="protein sequence ID" value="RPE27307.1"/>
    <property type="molecule type" value="Genomic_DNA"/>
</dbReference>
<dbReference type="PROSITE" id="PS50901">
    <property type="entry name" value="FTSK"/>
    <property type="match status" value="1"/>
</dbReference>
<dbReference type="GO" id="GO:0003677">
    <property type="term" value="F:DNA binding"/>
    <property type="evidence" value="ECO:0007669"/>
    <property type="project" value="InterPro"/>
</dbReference>
<evidence type="ECO:0000256" key="1">
    <source>
        <dbReference type="ARBA" id="ARBA00022741"/>
    </source>
</evidence>
<evidence type="ECO:0000256" key="4">
    <source>
        <dbReference type="SAM" id="MobiDB-lite"/>
    </source>
</evidence>
<keyword evidence="7" id="KW-1185">Reference proteome</keyword>
<protein>
    <recommendedName>
        <fullName evidence="5">FtsK domain-containing protein</fullName>
    </recommendedName>
</protein>
<feature type="region of interest" description="Disordered" evidence="4">
    <location>
        <begin position="156"/>
        <end position="177"/>
    </location>
</feature>
<feature type="binding site" evidence="3">
    <location>
        <begin position="408"/>
        <end position="415"/>
    </location>
    <ligand>
        <name>ATP</name>
        <dbReference type="ChEBI" id="CHEBI:30616"/>
    </ligand>
</feature>
<keyword evidence="1 3" id="KW-0547">Nucleotide-binding</keyword>
<gene>
    <name evidence="6" type="ORF">EDD38_7452</name>
</gene>
<dbReference type="InterPro" id="IPR027417">
    <property type="entry name" value="P-loop_NTPase"/>
</dbReference>
<feature type="region of interest" description="Disordered" evidence="4">
    <location>
        <begin position="1"/>
        <end position="24"/>
    </location>
</feature>
<dbReference type="RefSeq" id="WP_123821658.1">
    <property type="nucleotide sequence ID" value="NZ_RKQG01000004.1"/>
</dbReference>
<dbReference type="AlphaFoldDB" id="A0A3N4RFY3"/>
<dbReference type="GO" id="GO:0005524">
    <property type="term" value="F:ATP binding"/>
    <property type="evidence" value="ECO:0007669"/>
    <property type="project" value="UniProtKB-UniRule"/>
</dbReference>
<dbReference type="InterPro" id="IPR002543">
    <property type="entry name" value="FtsK_dom"/>
</dbReference>
<dbReference type="PANTHER" id="PTHR22683:SF41">
    <property type="entry name" value="DNA TRANSLOCASE FTSK"/>
    <property type="match status" value="1"/>
</dbReference>
<evidence type="ECO:0000313" key="7">
    <source>
        <dbReference type="Proteomes" id="UP000266906"/>
    </source>
</evidence>
<feature type="compositionally biased region" description="Low complexity" evidence="4">
    <location>
        <begin position="675"/>
        <end position="684"/>
    </location>
</feature>
<evidence type="ECO:0000256" key="2">
    <source>
        <dbReference type="ARBA" id="ARBA00022840"/>
    </source>
</evidence>
<evidence type="ECO:0000313" key="6">
    <source>
        <dbReference type="EMBL" id="RPE27307.1"/>
    </source>
</evidence>
<accession>A0A3N4RFY3</accession>
<evidence type="ECO:0000256" key="3">
    <source>
        <dbReference type="PROSITE-ProRule" id="PRU00289"/>
    </source>
</evidence>
<name>A0A3N4RFY3_9ACTN</name>
<proteinExistence type="predicted"/>
<reference evidence="6 7" key="1">
    <citation type="submission" date="2018-11" db="EMBL/GenBank/DDBJ databases">
        <title>Sequencing the genomes of 1000 actinobacteria strains.</title>
        <authorList>
            <person name="Klenk H.-P."/>
        </authorList>
    </citation>
    <scope>NUCLEOTIDE SEQUENCE [LARGE SCALE GENOMIC DNA]</scope>
    <source>
        <strain evidence="6 7">DSM 44781</strain>
    </source>
</reference>
<feature type="domain" description="FtsK" evidence="5">
    <location>
        <begin position="387"/>
        <end position="570"/>
    </location>
</feature>
<keyword evidence="2 3" id="KW-0067">ATP-binding</keyword>
<dbReference type="SUPFAM" id="SSF52540">
    <property type="entry name" value="P-loop containing nucleoside triphosphate hydrolases"/>
    <property type="match status" value="1"/>
</dbReference>
<sequence>MTTTDPQAGTGTATQDARAHRGPTAERAFAVAQVAAPLTTALAMPALDPQAQATICTFLAAPALVAAANAAGLLPERLLNDVPGGDILRAHRRPFLASALATGFAAAACTLNGTAGTDTLAAGFMTMPSTSGIVSIAWWGTVAYIASSLRRVLTPHRPTAPAGPTPADDAPGPDGELPGPVTDIINRWHTYISNPRGTNPNQDLILTGWGPDAWTGTIRATPGHSVTVTTDTVSGVYQLPHAWITITDGPYGSSKHITVRTTAPTTDEAQHTGLQALWNRRVARSGGCMPGTHLEEITPDPATGGIAAWVVADENTDAITVPDQYRLAGALYSTPLLISIQPTQNPRRAKLRKMEHSPLETGKDLTDPSVLRANKNGFVQIGTGISGRPARLQLFDPKIGAQHILVAGVTGSGKGGILQIIALAYHVNHVAILYGDPKGSSNPDVAKMASYAGTGRAGAMGMLRLAHAILMHRIAQSAAEDAKNFKATPERPFIGVVLDEFAQLLSEKSPDQEEAAPIVAALASMGRSMGMGLVLCGQIMNLDQLGSDTSIRDNVFYGGALVLLRSDSDQKNRVDLPDAFSGIDPSKIPAFWRTGDESLIYDPDVPEDDPTRTFGVGYTVGPDESAEMMRAWILESAAGLYRSDQIVIPADFPGWEDRETIAATPVNTKKKRGSKGATKAAGAADDYDLDGDGDFDDEQTSPDDNAASWAPAPVTALAKEPTAEEKILLVLREYADPIGEEVAYTHIDTIIASAGVARRTVENRLTSLVKSGKVIRGAAGEYGLPLEGYATP</sequence>